<evidence type="ECO:0000259" key="1">
    <source>
        <dbReference type="SMART" id="SM00387"/>
    </source>
</evidence>
<protein>
    <submittedName>
        <fullName evidence="2">Anti-sigma B factor RsbT</fullName>
    </submittedName>
</protein>
<dbReference type="STRING" id="1294263.JCM21531_1657"/>
<accession>W4V4W1</accession>
<organism evidence="2 3">
    <name type="scientific">Acetivibrio straminisolvens JCM 21531</name>
    <dbReference type="NCBI Taxonomy" id="1294263"/>
    <lineage>
        <taxon>Bacteria</taxon>
        <taxon>Bacillati</taxon>
        <taxon>Bacillota</taxon>
        <taxon>Clostridia</taxon>
        <taxon>Eubacteriales</taxon>
        <taxon>Oscillospiraceae</taxon>
        <taxon>Acetivibrio</taxon>
    </lineage>
</organism>
<evidence type="ECO:0000313" key="3">
    <source>
        <dbReference type="Proteomes" id="UP000019109"/>
    </source>
</evidence>
<dbReference type="Pfam" id="PF02518">
    <property type="entry name" value="HATPase_c"/>
    <property type="match status" value="1"/>
</dbReference>
<comment type="caution">
    <text evidence="2">The sequence shown here is derived from an EMBL/GenBank/DDBJ whole genome shotgun (WGS) entry which is preliminary data.</text>
</comment>
<feature type="domain" description="Histidine kinase/HSP90-like ATPase" evidence="1">
    <location>
        <begin position="48"/>
        <end position="143"/>
    </location>
</feature>
<dbReference type="InterPro" id="IPR036890">
    <property type="entry name" value="HATPase_C_sf"/>
</dbReference>
<dbReference type="Proteomes" id="UP000019109">
    <property type="component" value="Unassembled WGS sequence"/>
</dbReference>
<dbReference type="InterPro" id="IPR003594">
    <property type="entry name" value="HATPase_dom"/>
</dbReference>
<dbReference type="RefSeq" id="WP_038288211.1">
    <property type="nucleotide sequence ID" value="NZ_BAVR01000015.1"/>
</dbReference>
<keyword evidence="3" id="KW-1185">Reference proteome</keyword>
<dbReference type="EMBL" id="BAVR01000015">
    <property type="protein sequence ID" value="GAE88226.1"/>
    <property type="molecule type" value="Genomic_DNA"/>
</dbReference>
<evidence type="ECO:0000313" key="2">
    <source>
        <dbReference type="EMBL" id="GAE88226.1"/>
    </source>
</evidence>
<proteinExistence type="predicted"/>
<dbReference type="SMART" id="SM00387">
    <property type="entry name" value="HATPase_c"/>
    <property type="match status" value="1"/>
</dbReference>
<dbReference type="Gene3D" id="3.30.565.10">
    <property type="entry name" value="Histidine kinase-like ATPase, C-terminal domain"/>
    <property type="match status" value="1"/>
</dbReference>
<reference evidence="2" key="1">
    <citation type="journal article" date="2014" name="Genome Announc.">
        <title>Draft Genome Sequence of Clostridium straminisolvens Strain JCM 21531T, Isolated from a Cellulose-Degrading Bacterial Community.</title>
        <authorList>
            <person name="Yuki M."/>
            <person name="Oshima K."/>
            <person name="Suda W."/>
            <person name="Sakamoto M."/>
            <person name="Kitamura K."/>
            <person name="Iida T."/>
            <person name="Hattori M."/>
            <person name="Ohkuma M."/>
        </authorList>
    </citation>
    <scope>NUCLEOTIDE SEQUENCE [LARGE SCALE GENOMIC DNA]</scope>
    <source>
        <strain evidence="2">JCM 21531</strain>
    </source>
</reference>
<dbReference type="SUPFAM" id="SSF55874">
    <property type="entry name" value="ATPase domain of HSP90 chaperone/DNA topoisomerase II/histidine kinase"/>
    <property type="match status" value="1"/>
</dbReference>
<sequence>MSDGIIRKSFVIPANDFTIAGEASSSVKKMLIQLGADPQKVKKTAISMYEAELNAVIHANGGVAEVEIDRHKVFIRIKDEGPGIPDLELAMQEGYTTAPDSIREMGFGAGMGLPNMKRYADKLEITTEVGKGTVVEITVFLTDNEKEDH</sequence>
<dbReference type="OrthoDB" id="9797578at2"/>
<name>W4V4W1_9FIRM</name>
<dbReference type="AlphaFoldDB" id="W4V4W1"/>
<gene>
    <name evidence="2" type="ORF">JCM21531_1657</name>
</gene>